<feature type="compositionally biased region" description="Low complexity" evidence="1">
    <location>
        <begin position="35"/>
        <end position="88"/>
    </location>
</feature>
<reference evidence="3 4" key="1">
    <citation type="submission" date="2017-05" db="EMBL/GenBank/DDBJ databases">
        <authorList>
            <person name="Varghese N."/>
            <person name="Submissions S."/>
        </authorList>
    </citation>
    <scope>NUCLEOTIDE SEQUENCE [LARGE SCALE GENOMIC DNA]</scope>
    <source>
        <strain evidence="3 4">SM16</strain>
    </source>
</reference>
<sequence length="138" mass="14148">MRRTTMRKTKLLVGAIGCLATLNFAGAGLAQSAPAAPQHAPAQPKPSTAHAHQQGMDHGGQQMHDQMMQDHQAGMQKPQGQQGAAGMAGMSGGSSQGSGSSKAGKPKSGCCKMPMKKAKPAAKKKPATPMADKPMSDM</sequence>
<feature type="compositionally biased region" description="Low complexity" evidence="1">
    <location>
        <begin position="127"/>
        <end position="138"/>
    </location>
</feature>
<gene>
    <name evidence="3" type="ORF">SAMN06296065_1444</name>
</gene>
<keyword evidence="2" id="KW-0732">Signal</keyword>
<feature type="compositionally biased region" description="Low complexity" evidence="1">
    <location>
        <begin position="97"/>
        <end position="113"/>
    </location>
</feature>
<comment type="caution">
    <text evidence="3">The sequence shown here is derived from an EMBL/GenBank/DDBJ whole genome shotgun (WGS) entry which is preliminary data.</text>
</comment>
<keyword evidence="4" id="KW-1185">Reference proteome</keyword>
<evidence type="ECO:0000313" key="3">
    <source>
        <dbReference type="EMBL" id="SMP83215.1"/>
    </source>
</evidence>
<evidence type="ECO:0008006" key="5">
    <source>
        <dbReference type="Google" id="ProtNLM"/>
    </source>
</evidence>
<dbReference type="Proteomes" id="UP001157910">
    <property type="component" value="Unassembled WGS sequence"/>
</dbReference>
<name>A0ABY1QX28_9SPHN</name>
<protein>
    <recommendedName>
        <fullName evidence="5">Pentapeptide MXKDX repeat protein</fullName>
    </recommendedName>
</protein>
<feature type="signal peptide" evidence="2">
    <location>
        <begin position="1"/>
        <end position="35"/>
    </location>
</feature>
<feature type="region of interest" description="Disordered" evidence="1">
    <location>
        <begin position="35"/>
        <end position="138"/>
    </location>
</feature>
<evidence type="ECO:0000256" key="2">
    <source>
        <dbReference type="SAM" id="SignalP"/>
    </source>
</evidence>
<feature type="compositionally biased region" description="Basic residues" evidence="1">
    <location>
        <begin position="114"/>
        <end position="126"/>
    </location>
</feature>
<proteinExistence type="predicted"/>
<evidence type="ECO:0000313" key="4">
    <source>
        <dbReference type="Proteomes" id="UP001157910"/>
    </source>
</evidence>
<accession>A0ABY1QX28</accession>
<feature type="chain" id="PRO_5046013747" description="Pentapeptide MXKDX repeat protein" evidence="2">
    <location>
        <begin position="36"/>
        <end position="138"/>
    </location>
</feature>
<evidence type="ECO:0000256" key="1">
    <source>
        <dbReference type="SAM" id="MobiDB-lite"/>
    </source>
</evidence>
<organism evidence="3 4">
    <name type="scientific">Novosphingobium panipatense</name>
    <dbReference type="NCBI Taxonomy" id="428991"/>
    <lineage>
        <taxon>Bacteria</taxon>
        <taxon>Pseudomonadati</taxon>
        <taxon>Pseudomonadota</taxon>
        <taxon>Alphaproteobacteria</taxon>
        <taxon>Sphingomonadales</taxon>
        <taxon>Sphingomonadaceae</taxon>
        <taxon>Novosphingobium</taxon>
    </lineage>
</organism>
<dbReference type="EMBL" id="FXUI01000044">
    <property type="protein sequence ID" value="SMP83215.1"/>
    <property type="molecule type" value="Genomic_DNA"/>
</dbReference>